<accession>A0ACB9R2D6</accession>
<protein>
    <submittedName>
        <fullName evidence="1">Uncharacterized protein</fullName>
    </submittedName>
</protein>
<dbReference type="Proteomes" id="UP001057402">
    <property type="component" value="Chromosome 4"/>
</dbReference>
<evidence type="ECO:0000313" key="2">
    <source>
        <dbReference type="Proteomes" id="UP001057402"/>
    </source>
</evidence>
<keyword evidence="2" id="KW-1185">Reference proteome</keyword>
<gene>
    <name evidence="1" type="ORF">MLD38_011226</name>
</gene>
<dbReference type="EMBL" id="CM042883">
    <property type="protein sequence ID" value="KAI4373060.1"/>
    <property type="molecule type" value="Genomic_DNA"/>
</dbReference>
<name>A0ACB9R2D6_9MYRT</name>
<comment type="caution">
    <text evidence="1">The sequence shown here is derived from an EMBL/GenBank/DDBJ whole genome shotgun (WGS) entry which is preliminary data.</text>
</comment>
<proteinExistence type="predicted"/>
<evidence type="ECO:0000313" key="1">
    <source>
        <dbReference type="EMBL" id="KAI4373060.1"/>
    </source>
</evidence>
<organism evidence="1 2">
    <name type="scientific">Melastoma candidum</name>
    <dbReference type="NCBI Taxonomy" id="119954"/>
    <lineage>
        <taxon>Eukaryota</taxon>
        <taxon>Viridiplantae</taxon>
        <taxon>Streptophyta</taxon>
        <taxon>Embryophyta</taxon>
        <taxon>Tracheophyta</taxon>
        <taxon>Spermatophyta</taxon>
        <taxon>Magnoliopsida</taxon>
        <taxon>eudicotyledons</taxon>
        <taxon>Gunneridae</taxon>
        <taxon>Pentapetalae</taxon>
        <taxon>rosids</taxon>
        <taxon>malvids</taxon>
        <taxon>Myrtales</taxon>
        <taxon>Melastomataceae</taxon>
        <taxon>Melastomatoideae</taxon>
        <taxon>Melastomateae</taxon>
        <taxon>Melastoma</taxon>
    </lineage>
</organism>
<reference evidence="2" key="1">
    <citation type="journal article" date="2023" name="Front. Plant Sci.">
        <title>Chromosomal-level genome assembly of Melastoma candidum provides insights into trichome evolution.</title>
        <authorList>
            <person name="Zhong Y."/>
            <person name="Wu W."/>
            <person name="Sun C."/>
            <person name="Zou P."/>
            <person name="Liu Y."/>
            <person name="Dai S."/>
            <person name="Zhou R."/>
        </authorList>
    </citation>
    <scope>NUCLEOTIDE SEQUENCE [LARGE SCALE GENOMIC DNA]</scope>
</reference>
<sequence length="174" mass="19240">MERADLLDLNGKIFADQGKALNTVASPNVKVIVVGIWESLQHKRTNLLEECPKHTCQELPCLDTVGRKPCQMPLALKAGVFYDKVSNVTIWGNHSTTQVPDFLIARINGLPVKEVIKDHKWLEDKFTEIVQKRGGVLIKKWGRSSAASTAMSIVDAIRSLVTPTSEGDWFSSGV</sequence>